<reference evidence="1 2" key="1">
    <citation type="journal article" date="2018" name="New Phytol.">
        <title>Phylogenomics of Endogonaceae and evolution of mycorrhizas within Mucoromycota.</title>
        <authorList>
            <person name="Chang Y."/>
            <person name="Desiro A."/>
            <person name="Na H."/>
            <person name="Sandor L."/>
            <person name="Lipzen A."/>
            <person name="Clum A."/>
            <person name="Barry K."/>
            <person name="Grigoriev I.V."/>
            <person name="Martin F.M."/>
            <person name="Stajich J.E."/>
            <person name="Smith M.E."/>
            <person name="Bonito G."/>
            <person name="Spatafora J.W."/>
        </authorList>
    </citation>
    <scope>NUCLEOTIDE SEQUENCE [LARGE SCALE GENOMIC DNA]</scope>
    <source>
        <strain evidence="1 2">AD002</strain>
    </source>
</reference>
<comment type="caution">
    <text evidence="1">The sequence shown here is derived from an EMBL/GenBank/DDBJ whole genome shotgun (WGS) entry which is preliminary data.</text>
</comment>
<dbReference type="AlphaFoldDB" id="A0A433QSH1"/>
<dbReference type="EMBL" id="RBNJ01001823">
    <property type="protein sequence ID" value="RUS32732.1"/>
    <property type="molecule type" value="Genomic_DNA"/>
</dbReference>
<protein>
    <recommendedName>
        <fullName evidence="3">Endonuclease/exonuclease/phosphatase</fullName>
    </recommendedName>
</protein>
<organism evidence="1 2">
    <name type="scientific">Jimgerdemannia flammicorona</name>
    <dbReference type="NCBI Taxonomy" id="994334"/>
    <lineage>
        <taxon>Eukaryota</taxon>
        <taxon>Fungi</taxon>
        <taxon>Fungi incertae sedis</taxon>
        <taxon>Mucoromycota</taxon>
        <taxon>Mucoromycotina</taxon>
        <taxon>Endogonomycetes</taxon>
        <taxon>Endogonales</taxon>
        <taxon>Endogonaceae</taxon>
        <taxon>Jimgerdemannia</taxon>
    </lineage>
</organism>
<keyword evidence="2" id="KW-1185">Reference proteome</keyword>
<sequence>MGCTRRILNEHDFAYCIANVHARNLPSFGITMFLFGDFNYRISRLGVPITFRFHHGATLLYLEETQVDLEVAFKMKPARIQRLFTFPMYCTGHIYA</sequence>
<name>A0A433QSH1_9FUNG</name>
<dbReference type="Proteomes" id="UP000274822">
    <property type="component" value="Unassembled WGS sequence"/>
</dbReference>
<evidence type="ECO:0000313" key="2">
    <source>
        <dbReference type="Proteomes" id="UP000274822"/>
    </source>
</evidence>
<proteinExistence type="predicted"/>
<gene>
    <name evidence="1" type="ORF">BC938DRAFT_474483</name>
</gene>
<accession>A0A433QSH1</accession>
<evidence type="ECO:0008006" key="3">
    <source>
        <dbReference type="Google" id="ProtNLM"/>
    </source>
</evidence>
<evidence type="ECO:0000313" key="1">
    <source>
        <dbReference type="EMBL" id="RUS32732.1"/>
    </source>
</evidence>